<evidence type="ECO:0000313" key="7">
    <source>
        <dbReference type="Proteomes" id="UP000199328"/>
    </source>
</evidence>
<dbReference type="GO" id="GO:0046872">
    <property type="term" value="F:metal ion binding"/>
    <property type="evidence" value="ECO:0007669"/>
    <property type="project" value="UniProtKB-KW"/>
</dbReference>
<dbReference type="Pfam" id="PF03737">
    <property type="entry name" value="RraA-like"/>
    <property type="match status" value="1"/>
</dbReference>
<feature type="binding site" evidence="5">
    <location>
        <position position="127"/>
    </location>
    <ligand>
        <name>Mg(2+)</name>
        <dbReference type="ChEBI" id="CHEBI:18420"/>
    </ligand>
</feature>
<reference evidence="7" key="1">
    <citation type="submission" date="2016-10" db="EMBL/GenBank/DDBJ databases">
        <authorList>
            <person name="Varghese N."/>
            <person name="Submissions S."/>
        </authorList>
    </citation>
    <scope>NUCLEOTIDE SEQUENCE [LARGE SCALE GENOMIC DNA]</scope>
    <source>
        <strain evidence="7">CGMCC 1.10789</strain>
    </source>
</reference>
<keyword evidence="5" id="KW-0460">Magnesium</keyword>
<keyword evidence="7" id="KW-1185">Reference proteome</keyword>
<dbReference type="STRING" id="990712.SAMN05216257_101637"/>
<protein>
    <recommendedName>
        <fullName evidence="2">Putative 4-hydroxy-4-methyl-2-oxoglutarate aldolase</fullName>
    </recommendedName>
    <alternativeName>
        <fullName evidence="3">Regulator of ribonuclease activity homolog</fullName>
    </alternativeName>
    <alternativeName>
        <fullName evidence="4">RraA-like protein</fullName>
    </alternativeName>
</protein>
<evidence type="ECO:0000256" key="5">
    <source>
        <dbReference type="PIRSR" id="PIRSR605493-1"/>
    </source>
</evidence>
<dbReference type="OrthoDB" id="9812532at2"/>
<feature type="binding site" evidence="5">
    <location>
        <begin position="104"/>
        <end position="107"/>
    </location>
    <ligand>
        <name>substrate</name>
    </ligand>
</feature>
<keyword evidence="5" id="KW-0479">Metal-binding</keyword>
<proteinExistence type="predicted"/>
<dbReference type="Proteomes" id="UP000199328">
    <property type="component" value="Unassembled WGS sequence"/>
</dbReference>
<dbReference type="InterPro" id="IPR005493">
    <property type="entry name" value="RraA/RraA-like"/>
</dbReference>
<dbReference type="InterPro" id="IPR036704">
    <property type="entry name" value="RraA/RraA-like_sf"/>
</dbReference>
<sequence>MIEEPPKLTIRRPARRPSAEQIAAFRDVPTSFVVDAMKGAGALDQAIRPLEHGGRLPGHVAGPALTAANGPADILATLAALAFLREGDVLVAGASGYAGCAAAGDKLAAMARNAGAAAIVTDGPMRDLEGIVATGLPAWCTGLTPASPYSTGPGRVGLPMQIGGQRVDTGDMIVADSDGVVVVPYERIDEVIEGIARVRAAEAALDAEIAGGMAVPPDIIDLLASEAVEYVD</sequence>
<evidence type="ECO:0000256" key="1">
    <source>
        <dbReference type="ARBA" id="ARBA00001968"/>
    </source>
</evidence>
<dbReference type="CDD" id="cd16841">
    <property type="entry name" value="RraA_family"/>
    <property type="match status" value="1"/>
</dbReference>
<dbReference type="EMBL" id="FNFV01000001">
    <property type="protein sequence ID" value="SDK11786.1"/>
    <property type="molecule type" value="Genomic_DNA"/>
</dbReference>
<dbReference type="AlphaFoldDB" id="A0A1G8Z9L1"/>
<dbReference type="SUPFAM" id="SSF89562">
    <property type="entry name" value="RraA-like"/>
    <property type="match status" value="1"/>
</dbReference>
<organism evidence="6 7">
    <name type="scientific">Meinhardsimonia xiamenensis</name>
    <dbReference type="NCBI Taxonomy" id="990712"/>
    <lineage>
        <taxon>Bacteria</taxon>
        <taxon>Pseudomonadati</taxon>
        <taxon>Pseudomonadota</taxon>
        <taxon>Alphaproteobacteria</taxon>
        <taxon>Rhodobacterales</taxon>
        <taxon>Paracoccaceae</taxon>
        <taxon>Meinhardsimonia</taxon>
    </lineage>
</organism>
<evidence type="ECO:0000256" key="2">
    <source>
        <dbReference type="ARBA" id="ARBA00016549"/>
    </source>
</evidence>
<accession>A0A1G8Z9L1</accession>
<gene>
    <name evidence="6" type="ORF">SAMN05216257_101637</name>
</gene>
<evidence type="ECO:0000256" key="3">
    <source>
        <dbReference type="ARBA" id="ARBA00029596"/>
    </source>
</evidence>
<dbReference type="Gene3D" id="3.50.30.40">
    <property type="entry name" value="Ribonuclease E inhibitor RraA/RraA-like"/>
    <property type="match status" value="1"/>
</dbReference>
<comment type="cofactor">
    <cofactor evidence="5">
        <name>Mg(2+)</name>
        <dbReference type="ChEBI" id="CHEBI:18420"/>
    </cofactor>
</comment>
<name>A0A1G8Z9L1_9RHOB</name>
<dbReference type="PANTHER" id="PTHR33254">
    <property type="entry name" value="4-HYDROXY-4-METHYL-2-OXOGLUTARATE ALDOLASE 3-RELATED"/>
    <property type="match status" value="1"/>
</dbReference>
<dbReference type="PANTHER" id="PTHR33254:SF4">
    <property type="entry name" value="4-HYDROXY-4-METHYL-2-OXOGLUTARATE ALDOLASE 3-RELATED"/>
    <property type="match status" value="1"/>
</dbReference>
<evidence type="ECO:0000256" key="4">
    <source>
        <dbReference type="ARBA" id="ARBA00030169"/>
    </source>
</evidence>
<comment type="cofactor">
    <cofactor evidence="1">
        <name>a divalent metal cation</name>
        <dbReference type="ChEBI" id="CHEBI:60240"/>
    </cofactor>
</comment>
<feature type="binding site" evidence="5">
    <location>
        <position position="126"/>
    </location>
    <ligand>
        <name>substrate</name>
    </ligand>
</feature>
<dbReference type="RefSeq" id="WP_092498384.1">
    <property type="nucleotide sequence ID" value="NZ_FNFV01000001.1"/>
</dbReference>
<evidence type="ECO:0000313" key="6">
    <source>
        <dbReference type="EMBL" id="SDK11786.1"/>
    </source>
</evidence>